<dbReference type="AlphaFoldDB" id="A0AAW9SIL7"/>
<dbReference type="CDD" id="cd18794">
    <property type="entry name" value="SF2_C_RecQ"/>
    <property type="match status" value="1"/>
</dbReference>
<evidence type="ECO:0000259" key="18">
    <source>
        <dbReference type="PROSITE" id="PS51192"/>
    </source>
</evidence>
<keyword evidence="14" id="KW-0413">Isomerase</keyword>
<dbReference type="RefSeq" id="WP_346823885.1">
    <property type="nucleotide sequence ID" value="NZ_JBDKWZ010000019.1"/>
</dbReference>
<proteinExistence type="inferred from homology"/>
<keyword evidence="9" id="KW-0862">Zinc</keyword>
<organism evidence="20 21">
    <name type="scientific">Rapidithrix thailandica</name>
    <dbReference type="NCBI Taxonomy" id="413964"/>
    <lineage>
        <taxon>Bacteria</taxon>
        <taxon>Pseudomonadati</taxon>
        <taxon>Bacteroidota</taxon>
        <taxon>Cytophagia</taxon>
        <taxon>Cytophagales</taxon>
        <taxon>Flammeovirgaceae</taxon>
        <taxon>Rapidithrix</taxon>
    </lineage>
</organism>
<evidence type="ECO:0000256" key="4">
    <source>
        <dbReference type="ARBA" id="ARBA00022723"/>
    </source>
</evidence>
<dbReference type="FunFam" id="3.40.50.300:FF:000296">
    <property type="entry name" value="ATP-dependent DNA helicase RecQ"/>
    <property type="match status" value="1"/>
</dbReference>
<dbReference type="PANTHER" id="PTHR13710">
    <property type="entry name" value="DNA HELICASE RECQ FAMILY MEMBER"/>
    <property type="match status" value="1"/>
</dbReference>
<dbReference type="SUPFAM" id="SSF47819">
    <property type="entry name" value="HRDC-like"/>
    <property type="match status" value="1"/>
</dbReference>
<dbReference type="InterPro" id="IPR027417">
    <property type="entry name" value="P-loop_NTPase"/>
</dbReference>
<dbReference type="NCBIfam" id="TIGR01389">
    <property type="entry name" value="recQ"/>
    <property type="match status" value="1"/>
</dbReference>
<evidence type="ECO:0000313" key="20">
    <source>
        <dbReference type="EMBL" id="MEN7551103.1"/>
    </source>
</evidence>
<dbReference type="Gene3D" id="1.10.150.80">
    <property type="entry name" value="HRDC domain"/>
    <property type="match status" value="1"/>
</dbReference>
<dbReference type="Pfam" id="PF14493">
    <property type="entry name" value="HTH_40"/>
    <property type="match status" value="1"/>
</dbReference>
<dbReference type="InterPro" id="IPR001650">
    <property type="entry name" value="Helicase_C-like"/>
</dbReference>
<comment type="similarity">
    <text evidence="3">Belongs to the helicase family. RecQ subfamily.</text>
</comment>
<dbReference type="Gene3D" id="3.40.50.300">
    <property type="entry name" value="P-loop containing nucleotide triphosphate hydrolases"/>
    <property type="match status" value="2"/>
</dbReference>
<dbReference type="CDD" id="cd17920">
    <property type="entry name" value="DEXHc_RecQ"/>
    <property type="match status" value="1"/>
</dbReference>
<keyword evidence="11" id="KW-0238">DNA-binding</keyword>
<dbReference type="SMART" id="SM00487">
    <property type="entry name" value="DEXDc"/>
    <property type="match status" value="1"/>
</dbReference>
<dbReference type="InterPro" id="IPR036390">
    <property type="entry name" value="WH_DNA-bd_sf"/>
</dbReference>
<dbReference type="InterPro" id="IPR036388">
    <property type="entry name" value="WH-like_DNA-bd_sf"/>
</dbReference>
<dbReference type="GO" id="GO:0009432">
    <property type="term" value="P:SOS response"/>
    <property type="evidence" value="ECO:0007669"/>
    <property type="project" value="UniProtKB-UniRule"/>
</dbReference>
<dbReference type="PROSITE" id="PS51194">
    <property type="entry name" value="HELICASE_CTER"/>
    <property type="match status" value="1"/>
</dbReference>
<dbReference type="InterPro" id="IPR004589">
    <property type="entry name" value="DNA_helicase_ATP-dep_RecQ"/>
</dbReference>
<evidence type="ECO:0000313" key="21">
    <source>
        <dbReference type="Proteomes" id="UP001403385"/>
    </source>
</evidence>
<dbReference type="InterPro" id="IPR014001">
    <property type="entry name" value="Helicase_ATP-bd"/>
</dbReference>
<keyword evidence="5" id="KW-0547">Nucleotide-binding</keyword>
<evidence type="ECO:0000256" key="11">
    <source>
        <dbReference type="ARBA" id="ARBA00023125"/>
    </source>
</evidence>
<comment type="cofactor">
    <cofactor evidence="1">
        <name>Mg(2+)</name>
        <dbReference type="ChEBI" id="CHEBI:18420"/>
    </cofactor>
</comment>
<name>A0AAW9SIL7_9BACT</name>
<dbReference type="GO" id="GO:0043590">
    <property type="term" value="C:bacterial nucleoid"/>
    <property type="evidence" value="ECO:0007669"/>
    <property type="project" value="TreeGrafter"/>
</dbReference>
<dbReference type="InterPro" id="IPR044876">
    <property type="entry name" value="HRDC_dom_sf"/>
</dbReference>
<dbReference type="PANTHER" id="PTHR13710:SF105">
    <property type="entry name" value="ATP-DEPENDENT DNA HELICASE Q1"/>
    <property type="match status" value="1"/>
</dbReference>
<evidence type="ECO:0000256" key="12">
    <source>
        <dbReference type="ARBA" id="ARBA00023172"/>
    </source>
</evidence>
<dbReference type="GO" id="GO:0003677">
    <property type="term" value="F:DNA binding"/>
    <property type="evidence" value="ECO:0007669"/>
    <property type="project" value="UniProtKB-KW"/>
</dbReference>
<feature type="domain" description="Helicase C-terminal" evidence="19">
    <location>
        <begin position="220"/>
        <end position="369"/>
    </location>
</feature>
<evidence type="ECO:0000259" key="17">
    <source>
        <dbReference type="PROSITE" id="PS50967"/>
    </source>
</evidence>
<dbReference type="GO" id="GO:0016787">
    <property type="term" value="F:hydrolase activity"/>
    <property type="evidence" value="ECO:0007669"/>
    <property type="project" value="UniProtKB-KW"/>
</dbReference>
<dbReference type="FunFam" id="3.40.50.300:FF:000156">
    <property type="entry name" value="ATP-dependent DNA helicase recQ"/>
    <property type="match status" value="1"/>
</dbReference>
<evidence type="ECO:0000256" key="16">
    <source>
        <dbReference type="NCBIfam" id="TIGR01389"/>
    </source>
</evidence>
<dbReference type="SUPFAM" id="SSF52540">
    <property type="entry name" value="P-loop containing nucleoside triphosphate hydrolases"/>
    <property type="match status" value="1"/>
</dbReference>
<evidence type="ECO:0000256" key="1">
    <source>
        <dbReference type="ARBA" id="ARBA00001946"/>
    </source>
</evidence>
<evidence type="ECO:0000256" key="6">
    <source>
        <dbReference type="ARBA" id="ARBA00022763"/>
    </source>
</evidence>
<dbReference type="InterPro" id="IPR006293">
    <property type="entry name" value="DNA_helicase_ATP-dep_RecQ_bac"/>
</dbReference>
<keyword evidence="4" id="KW-0479">Metal-binding</keyword>
<accession>A0AAW9SIL7</accession>
<feature type="domain" description="HRDC" evidence="17">
    <location>
        <begin position="530"/>
        <end position="610"/>
    </location>
</feature>
<comment type="catalytic activity">
    <reaction evidence="15">
        <text>Couples ATP hydrolysis with the unwinding of duplex DNA by translocating in the 3'-5' direction.</text>
        <dbReference type="EC" id="5.6.2.4"/>
    </reaction>
</comment>
<dbReference type="GO" id="GO:0043138">
    <property type="term" value="F:3'-5' DNA helicase activity"/>
    <property type="evidence" value="ECO:0007669"/>
    <property type="project" value="UniProtKB-EC"/>
</dbReference>
<dbReference type="Gene3D" id="1.10.10.10">
    <property type="entry name" value="Winged helix-like DNA-binding domain superfamily/Winged helix DNA-binding domain"/>
    <property type="match status" value="1"/>
</dbReference>
<dbReference type="GO" id="GO:0006281">
    <property type="term" value="P:DNA repair"/>
    <property type="evidence" value="ECO:0007669"/>
    <property type="project" value="UniProtKB-KW"/>
</dbReference>
<dbReference type="GO" id="GO:0006260">
    <property type="term" value="P:DNA replication"/>
    <property type="evidence" value="ECO:0007669"/>
    <property type="project" value="InterPro"/>
</dbReference>
<protein>
    <recommendedName>
        <fullName evidence="16">DNA helicase RecQ</fullName>
        <ecNumber evidence="16">5.6.2.4</ecNumber>
    </recommendedName>
</protein>
<dbReference type="SMART" id="SM00956">
    <property type="entry name" value="RQC"/>
    <property type="match status" value="1"/>
</dbReference>
<dbReference type="InterPro" id="IPR011545">
    <property type="entry name" value="DEAD/DEAH_box_helicase_dom"/>
</dbReference>
<evidence type="ECO:0000256" key="5">
    <source>
        <dbReference type="ARBA" id="ARBA00022741"/>
    </source>
</evidence>
<dbReference type="GO" id="GO:0046872">
    <property type="term" value="F:metal ion binding"/>
    <property type="evidence" value="ECO:0007669"/>
    <property type="project" value="UniProtKB-KW"/>
</dbReference>
<sequence>MDQIFTKEQVLDTLKQYFGYDQFRLQQEAIIQHALNKKDSLVIMPTGGGKSICYQLPSLLLDGFALVISPLIALMKDQVESLKANGIPAASFNSTLRGTEEQEIFHDLNNGNIKLLYVSPERAVSERFLNFIQRQPVSLLAIDEAHCVSAWGNDFRPEYIQLNKLINLFPNIPHMALTATADKATQKDIADQLDLKSPELFLSSFERTNLNSRVVPGQNRIQRILRYLEDRPGQPGIVYCLSRKSTEQVAEKLQNAGYKAAYYHAQMSGEQRHRIQENFQKDELQVICATIAFGMGIDKSNIRWVIHYNLPKNLESYYQEIGRAGRDGLPSDTLLFYSFADYKILREFIVDSEAKDDFKQVQLAKLNRMMEYCQATSCRTNLVLSYFGEHREESCGRCDICTHPPKGFDGTVIVQKALSACKRLKEQVNMNLLIDVLRGSHRSEIIEQGYDKIKTYGAGSNISRNEWVFFITQMINQGLFEVDYTDGSKLKATLLAQEVLFNGKTVTLSQWEEFKKASQEERKPQKSKTQLFEEGLFDALRKLRKQLAEEQGVPPYVIFSDNTLKEMASQRPFTLSDMEDVPGVGRYKLEHYGDVFLEAIQNYITRESTPSRVKGKTYLETLKLFKQGNPPEEIAIKRQLNIVTVFSHLAYLYEKGENIPLRQYLAQDEFDKIILAWNACGEPNELKPVFDYLKEQVEYYKIRLALTIHKTQ</sequence>
<dbReference type="SMART" id="SM00490">
    <property type="entry name" value="HELICc"/>
    <property type="match status" value="1"/>
</dbReference>
<evidence type="ECO:0000256" key="8">
    <source>
        <dbReference type="ARBA" id="ARBA00022806"/>
    </source>
</evidence>
<feature type="domain" description="Helicase ATP-binding" evidence="18">
    <location>
        <begin position="31"/>
        <end position="199"/>
    </location>
</feature>
<keyword evidence="12" id="KW-0233">DNA recombination</keyword>
<dbReference type="InterPro" id="IPR029491">
    <property type="entry name" value="Helicase_HTH"/>
</dbReference>
<dbReference type="GO" id="GO:0006310">
    <property type="term" value="P:DNA recombination"/>
    <property type="evidence" value="ECO:0007669"/>
    <property type="project" value="UniProtKB-UniRule"/>
</dbReference>
<keyword evidence="21" id="KW-1185">Reference proteome</keyword>
<evidence type="ECO:0000256" key="9">
    <source>
        <dbReference type="ARBA" id="ARBA00022833"/>
    </source>
</evidence>
<dbReference type="GO" id="GO:0005524">
    <property type="term" value="F:ATP binding"/>
    <property type="evidence" value="ECO:0007669"/>
    <property type="project" value="UniProtKB-KW"/>
</dbReference>
<dbReference type="PROSITE" id="PS50967">
    <property type="entry name" value="HRDC"/>
    <property type="match status" value="1"/>
</dbReference>
<dbReference type="SUPFAM" id="SSF46785">
    <property type="entry name" value="Winged helix' DNA-binding domain"/>
    <property type="match status" value="1"/>
</dbReference>
<dbReference type="InterPro" id="IPR018982">
    <property type="entry name" value="RQC_domain"/>
</dbReference>
<dbReference type="PROSITE" id="PS51192">
    <property type="entry name" value="HELICASE_ATP_BIND_1"/>
    <property type="match status" value="1"/>
</dbReference>
<dbReference type="Pfam" id="PF16124">
    <property type="entry name" value="RecQ_Zn_bind"/>
    <property type="match status" value="1"/>
</dbReference>
<dbReference type="Proteomes" id="UP001403385">
    <property type="component" value="Unassembled WGS sequence"/>
</dbReference>
<evidence type="ECO:0000256" key="15">
    <source>
        <dbReference type="ARBA" id="ARBA00034617"/>
    </source>
</evidence>
<evidence type="ECO:0000256" key="13">
    <source>
        <dbReference type="ARBA" id="ARBA00023204"/>
    </source>
</evidence>
<dbReference type="Pfam" id="PF09382">
    <property type="entry name" value="RQC"/>
    <property type="match status" value="1"/>
</dbReference>
<comment type="caution">
    <text evidence="20">The sequence shown here is derived from an EMBL/GenBank/DDBJ whole genome shotgun (WGS) entry which is preliminary data.</text>
</comment>
<evidence type="ECO:0000256" key="10">
    <source>
        <dbReference type="ARBA" id="ARBA00022840"/>
    </source>
</evidence>
<evidence type="ECO:0000256" key="7">
    <source>
        <dbReference type="ARBA" id="ARBA00022801"/>
    </source>
</evidence>
<evidence type="ECO:0000256" key="14">
    <source>
        <dbReference type="ARBA" id="ARBA00023235"/>
    </source>
</evidence>
<keyword evidence="13" id="KW-0234">DNA repair</keyword>
<dbReference type="GO" id="GO:0009378">
    <property type="term" value="F:four-way junction helicase activity"/>
    <property type="evidence" value="ECO:0007669"/>
    <property type="project" value="TreeGrafter"/>
</dbReference>
<dbReference type="FunFam" id="1.10.150.80:FF:000002">
    <property type="entry name" value="ATP-dependent DNA helicase RecQ"/>
    <property type="match status" value="1"/>
</dbReference>
<gene>
    <name evidence="20" type="primary">recQ</name>
    <name evidence="20" type="ORF">AAG747_24490</name>
</gene>
<dbReference type="Pfam" id="PF00271">
    <property type="entry name" value="Helicase_C"/>
    <property type="match status" value="1"/>
</dbReference>
<dbReference type="Pfam" id="PF00570">
    <property type="entry name" value="HRDC"/>
    <property type="match status" value="1"/>
</dbReference>
<keyword evidence="8 20" id="KW-0347">Helicase</keyword>
<dbReference type="Pfam" id="PF00270">
    <property type="entry name" value="DEAD"/>
    <property type="match status" value="1"/>
</dbReference>
<dbReference type="EMBL" id="JBDKWZ010000019">
    <property type="protein sequence ID" value="MEN7551103.1"/>
    <property type="molecule type" value="Genomic_DNA"/>
</dbReference>
<dbReference type="NCBIfam" id="TIGR00614">
    <property type="entry name" value="recQ_fam"/>
    <property type="match status" value="1"/>
</dbReference>
<keyword evidence="7" id="KW-0378">Hydrolase</keyword>
<comment type="cofactor">
    <cofactor evidence="2">
        <name>Zn(2+)</name>
        <dbReference type="ChEBI" id="CHEBI:29105"/>
    </cofactor>
</comment>
<evidence type="ECO:0000256" key="2">
    <source>
        <dbReference type="ARBA" id="ARBA00001947"/>
    </source>
</evidence>
<dbReference type="SMART" id="SM00341">
    <property type="entry name" value="HRDC"/>
    <property type="match status" value="1"/>
</dbReference>
<evidence type="ECO:0000259" key="19">
    <source>
        <dbReference type="PROSITE" id="PS51194"/>
    </source>
</evidence>
<keyword evidence="6" id="KW-0227">DNA damage</keyword>
<dbReference type="InterPro" id="IPR032284">
    <property type="entry name" value="RecQ_Zn-bd"/>
</dbReference>
<reference evidence="20 21" key="1">
    <citation type="submission" date="2024-04" db="EMBL/GenBank/DDBJ databases">
        <title>Novel genus in family Flammeovirgaceae.</title>
        <authorList>
            <person name="Nguyen T.H."/>
            <person name="Vuong T.Q."/>
            <person name="Le H."/>
            <person name="Kim S.-G."/>
        </authorList>
    </citation>
    <scope>NUCLEOTIDE SEQUENCE [LARGE SCALE GENOMIC DNA]</scope>
    <source>
        <strain evidence="20 21">JCM 23209</strain>
    </source>
</reference>
<dbReference type="EC" id="5.6.2.4" evidence="16"/>
<dbReference type="GO" id="GO:0005737">
    <property type="term" value="C:cytoplasm"/>
    <property type="evidence" value="ECO:0007669"/>
    <property type="project" value="TreeGrafter"/>
</dbReference>
<keyword evidence="10" id="KW-0067">ATP-binding</keyword>
<dbReference type="InterPro" id="IPR010997">
    <property type="entry name" value="HRDC-like_sf"/>
</dbReference>
<evidence type="ECO:0000256" key="3">
    <source>
        <dbReference type="ARBA" id="ARBA00005446"/>
    </source>
</evidence>
<dbReference type="InterPro" id="IPR002121">
    <property type="entry name" value="HRDC_dom"/>
</dbReference>
<dbReference type="GO" id="GO:0030894">
    <property type="term" value="C:replisome"/>
    <property type="evidence" value="ECO:0007669"/>
    <property type="project" value="TreeGrafter"/>
</dbReference>